<evidence type="ECO:0000313" key="3">
    <source>
        <dbReference type="Proteomes" id="UP000828251"/>
    </source>
</evidence>
<feature type="domain" description="RNase H type-1" evidence="1">
    <location>
        <begin position="20"/>
        <end position="76"/>
    </location>
</feature>
<dbReference type="InterPro" id="IPR044730">
    <property type="entry name" value="RNase_H-like_dom_plant"/>
</dbReference>
<dbReference type="CDD" id="cd06222">
    <property type="entry name" value="RNase_H_like"/>
    <property type="match status" value="1"/>
</dbReference>
<keyword evidence="3" id="KW-1185">Reference proteome</keyword>
<dbReference type="Proteomes" id="UP000828251">
    <property type="component" value="Unassembled WGS sequence"/>
</dbReference>
<name>A0A9D3UYK0_9ROSI</name>
<sequence>MTRPMAIIGGVMRGPNGGWMGVESRTMLEGLKLAWAQGFRQVELESDNALLIDVIQNGDNNKVVDRITKETRGRMQQLIIYVDPLPYVRDLLEEDVQHAKHTMVDGE</sequence>
<reference evidence="2 3" key="1">
    <citation type="journal article" date="2021" name="Plant Biotechnol. J.">
        <title>Multi-omics assisted identification of the key and species-specific regulatory components of drought-tolerant mechanisms in Gossypium stocksii.</title>
        <authorList>
            <person name="Yu D."/>
            <person name="Ke L."/>
            <person name="Zhang D."/>
            <person name="Wu Y."/>
            <person name="Sun Y."/>
            <person name="Mei J."/>
            <person name="Sun J."/>
            <person name="Sun Y."/>
        </authorList>
    </citation>
    <scope>NUCLEOTIDE SEQUENCE [LARGE SCALE GENOMIC DNA]</scope>
    <source>
        <strain evidence="3">cv. E1</strain>
        <tissue evidence="2">Leaf</tissue>
    </source>
</reference>
<dbReference type="EMBL" id="JAIQCV010000009">
    <property type="protein sequence ID" value="KAH1064364.1"/>
    <property type="molecule type" value="Genomic_DNA"/>
</dbReference>
<dbReference type="InterPro" id="IPR002156">
    <property type="entry name" value="RNaseH_domain"/>
</dbReference>
<gene>
    <name evidence="2" type="ORF">J1N35_029351</name>
</gene>
<evidence type="ECO:0000259" key="1">
    <source>
        <dbReference type="Pfam" id="PF13456"/>
    </source>
</evidence>
<accession>A0A9D3UYK0</accession>
<evidence type="ECO:0000313" key="2">
    <source>
        <dbReference type="EMBL" id="KAH1064364.1"/>
    </source>
</evidence>
<protein>
    <recommendedName>
        <fullName evidence="1">RNase H type-1 domain-containing protein</fullName>
    </recommendedName>
</protein>
<organism evidence="2 3">
    <name type="scientific">Gossypium stocksii</name>
    <dbReference type="NCBI Taxonomy" id="47602"/>
    <lineage>
        <taxon>Eukaryota</taxon>
        <taxon>Viridiplantae</taxon>
        <taxon>Streptophyta</taxon>
        <taxon>Embryophyta</taxon>
        <taxon>Tracheophyta</taxon>
        <taxon>Spermatophyta</taxon>
        <taxon>Magnoliopsida</taxon>
        <taxon>eudicotyledons</taxon>
        <taxon>Gunneridae</taxon>
        <taxon>Pentapetalae</taxon>
        <taxon>rosids</taxon>
        <taxon>malvids</taxon>
        <taxon>Malvales</taxon>
        <taxon>Malvaceae</taxon>
        <taxon>Malvoideae</taxon>
        <taxon>Gossypium</taxon>
    </lineage>
</organism>
<dbReference type="Pfam" id="PF13456">
    <property type="entry name" value="RVT_3"/>
    <property type="match status" value="1"/>
</dbReference>
<dbReference type="AlphaFoldDB" id="A0A9D3UYK0"/>
<dbReference type="OrthoDB" id="1435729at2759"/>
<dbReference type="GO" id="GO:0003676">
    <property type="term" value="F:nucleic acid binding"/>
    <property type="evidence" value="ECO:0007669"/>
    <property type="project" value="InterPro"/>
</dbReference>
<proteinExistence type="predicted"/>
<dbReference type="GO" id="GO:0004523">
    <property type="term" value="F:RNA-DNA hybrid ribonuclease activity"/>
    <property type="evidence" value="ECO:0007669"/>
    <property type="project" value="InterPro"/>
</dbReference>
<comment type="caution">
    <text evidence="2">The sequence shown here is derived from an EMBL/GenBank/DDBJ whole genome shotgun (WGS) entry which is preliminary data.</text>
</comment>